<evidence type="ECO:0000313" key="4">
    <source>
        <dbReference type="EMBL" id="KAJ7198246.1"/>
    </source>
</evidence>
<organism evidence="4 5">
    <name type="scientific">Mycena pura</name>
    <dbReference type="NCBI Taxonomy" id="153505"/>
    <lineage>
        <taxon>Eukaryota</taxon>
        <taxon>Fungi</taxon>
        <taxon>Dikarya</taxon>
        <taxon>Basidiomycota</taxon>
        <taxon>Agaricomycotina</taxon>
        <taxon>Agaricomycetes</taxon>
        <taxon>Agaricomycetidae</taxon>
        <taxon>Agaricales</taxon>
        <taxon>Marasmiineae</taxon>
        <taxon>Mycenaceae</taxon>
        <taxon>Mycena</taxon>
    </lineage>
</organism>
<name>A0AAD6V2P5_9AGAR</name>
<keyword evidence="1" id="KW-0863">Zinc-finger</keyword>
<feature type="compositionally biased region" description="Low complexity" evidence="2">
    <location>
        <begin position="140"/>
        <end position="162"/>
    </location>
</feature>
<keyword evidence="5" id="KW-1185">Reference proteome</keyword>
<evidence type="ECO:0000256" key="1">
    <source>
        <dbReference type="PROSITE-ProRule" id="PRU00325"/>
    </source>
</evidence>
<accession>A0AAD6V2P5</accession>
<dbReference type="InterPro" id="IPR007527">
    <property type="entry name" value="Znf_SWIM"/>
</dbReference>
<dbReference type="GO" id="GO:0008270">
    <property type="term" value="F:zinc ion binding"/>
    <property type="evidence" value="ECO:0007669"/>
    <property type="project" value="UniProtKB-KW"/>
</dbReference>
<protein>
    <recommendedName>
        <fullName evidence="3">SWIM-type domain-containing protein</fullName>
    </recommendedName>
</protein>
<comment type="caution">
    <text evidence="4">The sequence shown here is derived from an EMBL/GenBank/DDBJ whole genome shotgun (WGS) entry which is preliminary data.</text>
</comment>
<feature type="domain" description="SWIM-type" evidence="3">
    <location>
        <begin position="94"/>
        <end position="125"/>
    </location>
</feature>
<gene>
    <name evidence="4" type="ORF">GGX14DRAFT_573488</name>
</gene>
<dbReference type="PROSITE" id="PS50966">
    <property type="entry name" value="ZF_SWIM"/>
    <property type="match status" value="1"/>
</dbReference>
<dbReference type="EMBL" id="JARJCW010000073">
    <property type="protein sequence ID" value="KAJ7198246.1"/>
    <property type="molecule type" value="Genomic_DNA"/>
</dbReference>
<dbReference type="AlphaFoldDB" id="A0AAD6V2P5"/>
<feature type="region of interest" description="Disordered" evidence="2">
    <location>
        <begin position="250"/>
        <end position="278"/>
    </location>
</feature>
<reference evidence="4" key="1">
    <citation type="submission" date="2023-03" db="EMBL/GenBank/DDBJ databases">
        <title>Massive genome expansion in bonnet fungi (Mycena s.s.) driven by repeated elements and novel gene families across ecological guilds.</title>
        <authorList>
            <consortium name="Lawrence Berkeley National Laboratory"/>
            <person name="Harder C.B."/>
            <person name="Miyauchi S."/>
            <person name="Viragh M."/>
            <person name="Kuo A."/>
            <person name="Thoen E."/>
            <person name="Andreopoulos B."/>
            <person name="Lu D."/>
            <person name="Skrede I."/>
            <person name="Drula E."/>
            <person name="Henrissat B."/>
            <person name="Morin E."/>
            <person name="Kohler A."/>
            <person name="Barry K."/>
            <person name="LaButti K."/>
            <person name="Morin E."/>
            <person name="Salamov A."/>
            <person name="Lipzen A."/>
            <person name="Mereny Z."/>
            <person name="Hegedus B."/>
            <person name="Baldrian P."/>
            <person name="Stursova M."/>
            <person name="Weitz H."/>
            <person name="Taylor A."/>
            <person name="Grigoriev I.V."/>
            <person name="Nagy L.G."/>
            <person name="Martin F."/>
            <person name="Kauserud H."/>
        </authorList>
    </citation>
    <scope>NUCLEOTIDE SEQUENCE</scope>
    <source>
        <strain evidence="4">9144</strain>
    </source>
</reference>
<feature type="region of interest" description="Disordered" evidence="2">
    <location>
        <begin position="134"/>
        <end position="164"/>
    </location>
</feature>
<keyword evidence="1" id="KW-0862">Zinc</keyword>
<sequence>MLVEAWHHVLKGKFLHGKRNLHADHLINMLVNDVLPHYALKQHRQDVGFEGPDIYAKKQQAIIDRSKVYIKEDIKHLKDAQYLIPSKSDPSKTYKVNIDTYTCTCLDYPLIFYCKHICAVQTFFDAAIPDSAPTTPNVPDPSTLPSLPSDVEPSLPSLLSPSNAEPVSLKHNDFTTIAERTERLAARLRRPCLKESDLPSLAEFSDVLDTMLVEMDNDAVLPSSQRIEPNLGRGSWRRDREAIMPGIKTKKRQAVGSGGKEAKKQKAADTTAHSQHSTPLNTSYYHAAILSSLFVQATSTPATLAPSALPIYHYDPSHHAFHK</sequence>
<keyword evidence="1" id="KW-0479">Metal-binding</keyword>
<evidence type="ECO:0000256" key="2">
    <source>
        <dbReference type="SAM" id="MobiDB-lite"/>
    </source>
</evidence>
<evidence type="ECO:0000313" key="5">
    <source>
        <dbReference type="Proteomes" id="UP001219525"/>
    </source>
</evidence>
<evidence type="ECO:0000259" key="3">
    <source>
        <dbReference type="PROSITE" id="PS50966"/>
    </source>
</evidence>
<dbReference type="Proteomes" id="UP001219525">
    <property type="component" value="Unassembled WGS sequence"/>
</dbReference>
<proteinExistence type="predicted"/>